<dbReference type="Proteomes" id="UP000078572">
    <property type="component" value="Chromosome 1"/>
</dbReference>
<protein>
    <submittedName>
        <fullName evidence="1">Thiol reductase thioredoxin</fullName>
    </submittedName>
</protein>
<dbReference type="SUPFAM" id="SSF52833">
    <property type="entry name" value="Thioredoxin-like"/>
    <property type="match status" value="1"/>
</dbReference>
<dbReference type="Gene3D" id="3.40.30.10">
    <property type="entry name" value="Glutaredoxin"/>
    <property type="match status" value="1"/>
</dbReference>
<dbReference type="GO" id="GO:0015035">
    <property type="term" value="F:protein-disulfide reductase activity"/>
    <property type="evidence" value="ECO:0007669"/>
    <property type="project" value="TreeGrafter"/>
</dbReference>
<accession>A0A191ZU94</accession>
<dbReference type="Pfam" id="PF00085">
    <property type="entry name" value="Thioredoxin"/>
    <property type="match status" value="1"/>
</dbReference>
<dbReference type="GO" id="GO:0005737">
    <property type="term" value="C:cytoplasm"/>
    <property type="evidence" value="ECO:0007669"/>
    <property type="project" value="TreeGrafter"/>
</dbReference>
<dbReference type="AlphaFoldDB" id="A0A191ZU94"/>
<sequence>MKIVNDASFQSDVIDASQSKPVVVCFAAEWSHPSQCAVASLEKMESSYAGRATFVTMDFDENEGTAAKYGVSVMPAFVLFTNSQPRSGWSGRYADQIQEKLDQLLPH</sequence>
<evidence type="ECO:0000313" key="1">
    <source>
        <dbReference type="EMBL" id="ANJ71668.1"/>
    </source>
</evidence>
<dbReference type="GeneID" id="61525152"/>
<dbReference type="STRING" id="190721.ACS15_0875"/>
<dbReference type="InterPro" id="IPR036249">
    <property type="entry name" value="Thioredoxin-like_sf"/>
</dbReference>
<dbReference type="PANTHER" id="PTHR45663:SF11">
    <property type="entry name" value="GEO12009P1"/>
    <property type="match status" value="1"/>
</dbReference>
<dbReference type="RefSeq" id="WP_064802154.1">
    <property type="nucleotide sequence ID" value="NZ_CP016022.1"/>
</dbReference>
<dbReference type="OrthoDB" id="9790390at2"/>
<reference evidence="2" key="1">
    <citation type="submission" date="2016-06" db="EMBL/GenBank/DDBJ databases">
        <authorList>
            <person name="Xu Y."/>
            <person name="Nagy A."/>
            <person name="Yan X."/>
            <person name="Kim S.W."/>
            <person name="Haley B."/>
            <person name="Liu N.T."/>
            <person name="Nou X."/>
        </authorList>
    </citation>
    <scope>NUCLEOTIDE SEQUENCE [LARGE SCALE GENOMIC DNA]</scope>
    <source>
        <strain evidence="2">ATCC 49129</strain>
    </source>
</reference>
<dbReference type="CDD" id="cd02947">
    <property type="entry name" value="TRX_family"/>
    <property type="match status" value="1"/>
</dbReference>
<evidence type="ECO:0000313" key="2">
    <source>
        <dbReference type="Proteomes" id="UP000078572"/>
    </source>
</evidence>
<dbReference type="EMBL" id="CP016022">
    <property type="protein sequence ID" value="ANJ71668.1"/>
    <property type="molecule type" value="Genomic_DNA"/>
</dbReference>
<gene>
    <name evidence="1" type="ORF">A9Y76_03895</name>
</gene>
<name>A0A191ZU94_9RALS</name>
<organism evidence="1 2">
    <name type="scientific">Ralstonia insidiosa</name>
    <dbReference type="NCBI Taxonomy" id="190721"/>
    <lineage>
        <taxon>Bacteria</taxon>
        <taxon>Pseudomonadati</taxon>
        <taxon>Pseudomonadota</taxon>
        <taxon>Betaproteobacteria</taxon>
        <taxon>Burkholderiales</taxon>
        <taxon>Burkholderiaceae</taxon>
        <taxon>Ralstonia</taxon>
    </lineage>
</organism>
<keyword evidence="2" id="KW-1185">Reference proteome</keyword>
<dbReference type="InterPro" id="IPR013766">
    <property type="entry name" value="Thioredoxin_domain"/>
</dbReference>
<proteinExistence type="predicted"/>
<dbReference type="PANTHER" id="PTHR45663">
    <property type="entry name" value="GEO12009P1"/>
    <property type="match status" value="1"/>
</dbReference>